<reference evidence="1" key="1">
    <citation type="submission" date="2023-10" db="EMBL/GenBank/DDBJ databases">
        <title>Genome assembly of Pristionchus species.</title>
        <authorList>
            <person name="Yoshida K."/>
            <person name="Sommer R.J."/>
        </authorList>
    </citation>
    <scope>NUCLEOTIDE SEQUENCE</scope>
    <source>
        <strain evidence="1">RS0144</strain>
    </source>
</reference>
<protein>
    <recommendedName>
        <fullName evidence="3">G protein-coupled receptor</fullName>
    </recommendedName>
</protein>
<keyword evidence="2" id="KW-1185">Reference proteome</keyword>
<dbReference type="EMBL" id="BTSX01000002">
    <property type="protein sequence ID" value="GMS84533.1"/>
    <property type="molecule type" value="Genomic_DNA"/>
</dbReference>
<gene>
    <name evidence="1" type="ORF">PENTCL1PPCAC_6708</name>
</gene>
<organism evidence="1 2">
    <name type="scientific">Pristionchus entomophagus</name>
    <dbReference type="NCBI Taxonomy" id="358040"/>
    <lineage>
        <taxon>Eukaryota</taxon>
        <taxon>Metazoa</taxon>
        <taxon>Ecdysozoa</taxon>
        <taxon>Nematoda</taxon>
        <taxon>Chromadorea</taxon>
        <taxon>Rhabditida</taxon>
        <taxon>Rhabditina</taxon>
        <taxon>Diplogasteromorpha</taxon>
        <taxon>Diplogasteroidea</taxon>
        <taxon>Neodiplogasteridae</taxon>
        <taxon>Pristionchus</taxon>
    </lineage>
</organism>
<name>A0AAV5SQY0_9BILA</name>
<accession>A0AAV5SQY0</accession>
<proteinExistence type="predicted"/>
<dbReference type="AlphaFoldDB" id="A0AAV5SQY0"/>
<sequence>MRMLLVHCSVIKWHLDDEFERVFVPSSSLLLLLHDAHILVIRSVRILLRFLLDRSGDWFAGLGSTWLLSDGSFTRCSILSRIGQIGRSLLTDGLLVDAASTATTHFGGGEGEETPL</sequence>
<evidence type="ECO:0000313" key="1">
    <source>
        <dbReference type="EMBL" id="GMS84533.1"/>
    </source>
</evidence>
<evidence type="ECO:0008006" key="3">
    <source>
        <dbReference type="Google" id="ProtNLM"/>
    </source>
</evidence>
<comment type="caution">
    <text evidence="1">The sequence shown here is derived from an EMBL/GenBank/DDBJ whole genome shotgun (WGS) entry which is preliminary data.</text>
</comment>
<dbReference type="Proteomes" id="UP001432027">
    <property type="component" value="Unassembled WGS sequence"/>
</dbReference>
<evidence type="ECO:0000313" key="2">
    <source>
        <dbReference type="Proteomes" id="UP001432027"/>
    </source>
</evidence>